<feature type="transmembrane region" description="Helical" evidence="8">
    <location>
        <begin position="75"/>
        <end position="96"/>
    </location>
</feature>
<feature type="transmembrane region" description="Helical" evidence="8">
    <location>
        <begin position="183"/>
        <end position="202"/>
    </location>
</feature>
<dbReference type="OrthoDB" id="3782574at2"/>
<reference evidence="12" key="3">
    <citation type="journal article" date="2019" name="Int. J. Syst. Evol. Microbiol.">
        <title>The Global Catalogue of Microorganisms (GCM) 10K type strain sequencing project: providing services to taxonomists for standard genome sequencing and annotation.</title>
        <authorList>
            <consortium name="The Broad Institute Genomics Platform"/>
            <consortium name="The Broad Institute Genome Sequencing Center for Infectious Disease"/>
            <person name="Wu L."/>
            <person name="Ma J."/>
        </authorList>
    </citation>
    <scope>NUCLEOTIDE SEQUENCE [LARGE SCALE GENOMIC DNA]</scope>
    <source>
        <strain evidence="12">CCM 7403</strain>
    </source>
</reference>
<evidence type="ECO:0000313" key="11">
    <source>
        <dbReference type="Proteomes" id="UP000297025"/>
    </source>
</evidence>
<dbReference type="PANTHER" id="PTHR30269">
    <property type="entry name" value="TRANSMEMBRANE PROTEIN YFCA"/>
    <property type="match status" value="1"/>
</dbReference>
<organism evidence="10 11">
    <name type="scientific">Nocardioides daphniae</name>
    <dbReference type="NCBI Taxonomy" id="402297"/>
    <lineage>
        <taxon>Bacteria</taxon>
        <taxon>Bacillati</taxon>
        <taxon>Actinomycetota</taxon>
        <taxon>Actinomycetes</taxon>
        <taxon>Propionibacteriales</taxon>
        <taxon>Nocardioidaceae</taxon>
        <taxon>Nocardioides</taxon>
    </lineage>
</organism>
<reference evidence="9" key="5">
    <citation type="submission" date="2024-05" db="EMBL/GenBank/DDBJ databases">
        <authorList>
            <person name="Sun Q."/>
            <person name="Sedlacek I."/>
        </authorList>
    </citation>
    <scope>NUCLEOTIDE SEQUENCE</scope>
    <source>
        <strain evidence="9">CCM 7403</strain>
    </source>
</reference>
<feature type="transmembrane region" description="Helical" evidence="8">
    <location>
        <begin position="209"/>
        <end position="228"/>
    </location>
</feature>
<reference evidence="10 11" key="1">
    <citation type="journal article" date="2008" name="Int. J. Syst. Evol. Microbiol.">
        <title>Nocardioides daphniae sp. nov., isolated from Daphnia cucullata (Crustacea: Cladocera).</title>
        <authorList>
            <person name="Toth E.M."/>
            <person name="Keki Z."/>
            <person name="Homonnay Z.G."/>
            <person name="Borsodi A.K."/>
            <person name="Marialigeti K."/>
            <person name="Schumann P."/>
        </authorList>
    </citation>
    <scope>NUCLEOTIDE SEQUENCE [LARGE SCALE GENOMIC DNA]</scope>
    <source>
        <strain evidence="10 11">JCM 16608</strain>
    </source>
</reference>
<evidence type="ECO:0000313" key="10">
    <source>
        <dbReference type="EMBL" id="QCC77276.1"/>
    </source>
</evidence>
<dbReference type="KEGG" id="ndp:E2C04_08870"/>
<evidence type="ECO:0000313" key="9">
    <source>
        <dbReference type="EMBL" id="GGD25836.1"/>
    </source>
</evidence>
<keyword evidence="3" id="KW-0813">Transport</keyword>
<accession>A0A4P7UBC7</accession>
<keyword evidence="4 8" id="KW-1003">Cell membrane</keyword>
<feature type="transmembrane region" description="Helical" evidence="8">
    <location>
        <begin position="142"/>
        <end position="171"/>
    </location>
</feature>
<keyword evidence="5 8" id="KW-0812">Transmembrane</keyword>
<dbReference type="GO" id="GO:0005886">
    <property type="term" value="C:plasma membrane"/>
    <property type="evidence" value="ECO:0007669"/>
    <property type="project" value="UniProtKB-SubCell"/>
</dbReference>
<dbReference type="InterPro" id="IPR002781">
    <property type="entry name" value="TM_pro_TauE-like"/>
</dbReference>
<dbReference type="Proteomes" id="UP000630594">
    <property type="component" value="Unassembled WGS sequence"/>
</dbReference>
<dbReference type="Proteomes" id="UP000297025">
    <property type="component" value="Chromosome"/>
</dbReference>
<feature type="transmembrane region" description="Helical" evidence="8">
    <location>
        <begin position="43"/>
        <end position="63"/>
    </location>
</feature>
<feature type="transmembrane region" description="Helical" evidence="8">
    <location>
        <begin position="234"/>
        <end position="252"/>
    </location>
</feature>
<keyword evidence="6 8" id="KW-1133">Transmembrane helix</keyword>
<name>A0A4P7UBC7_9ACTN</name>
<dbReference type="Pfam" id="PF01925">
    <property type="entry name" value="TauE"/>
    <property type="match status" value="1"/>
</dbReference>
<reference evidence="10" key="4">
    <citation type="submission" date="2019-03" db="EMBL/GenBank/DDBJ databases">
        <authorList>
            <person name="Huang Y."/>
        </authorList>
    </citation>
    <scope>NUCLEOTIDE SEQUENCE</scope>
    <source>
        <strain evidence="10">JCM 16608</strain>
    </source>
</reference>
<feature type="transmembrane region" description="Helical" evidence="8">
    <location>
        <begin position="102"/>
        <end position="121"/>
    </location>
</feature>
<evidence type="ECO:0000256" key="4">
    <source>
        <dbReference type="ARBA" id="ARBA00022475"/>
    </source>
</evidence>
<evidence type="ECO:0000256" key="2">
    <source>
        <dbReference type="ARBA" id="ARBA00009142"/>
    </source>
</evidence>
<keyword evidence="12" id="KW-1185">Reference proteome</keyword>
<protein>
    <recommendedName>
        <fullName evidence="8">Probable membrane transporter protein</fullName>
    </recommendedName>
</protein>
<evidence type="ECO:0000256" key="5">
    <source>
        <dbReference type="ARBA" id="ARBA00022692"/>
    </source>
</evidence>
<keyword evidence="7 8" id="KW-0472">Membrane</keyword>
<feature type="transmembrane region" description="Helical" evidence="8">
    <location>
        <begin position="7"/>
        <end position="31"/>
    </location>
</feature>
<dbReference type="EMBL" id="BMCK01000004">
    <property type="protein sequence ID" value="GGD25836.1"/>
    <property type="molecule type" value="Genomic_DNA"/>
</dbReference>
<evidence type="ECO:0000313" key="12">
    <source>
        <dbReference type="Proteomes" id="UP000630594"/>
    </source>
</evidence>
<dbReference type="RefSeq" id="WP_135832322.1">
    <property type="nucleotide sequence ID" value="NZ_BMCK01000004.1"/>
</dbReference>
<gene>
    <name evidence="10" type="ORF">E2C04_08870</name>
    <name evidence="9" type="ORF">GCM10007231_26530</name>
</gene>
<sequence length="254" mass="25975">MTLLEGFIILVAGVAAGTINTIVGSGTLITFPTLLAFGVPPVTANASNTIGLVPGAISGAIGYRRELAGQRSRVLRLLSASALGGLLGAVLLLALPAAAFEAVVPALILLGVVLVVTGPRISRWVAKRHEATGGLPHHGAWWVWPAILLAGVYGGYFGAAQGVLLMAIMGIGISETLQRLNGIKNILGAVVNGVSGLFFAFVADIDWQVVVLIALGSVVGGQIGAGVGRRLPDLWLRGTIVVVGLTALVLFIRG</sequence>
<dbReference type="AlphaFoldDB" id="A0A4P7UBC7"/>
<dbReference type="EMBL" id="CP038462">
    <property type="protein sequence ID" value="QCC77276.1"/>
    <property type="molecule type" value="Genomic_DNA"/>
</dbReference>
<evidence type="ECO:0000256" key="6">
    <source>
        <dbReference type="ARBA" id="ARBA00022989"/>
    </source>
</evidence>
<evidence type="ECO:0000256" key="3">
    <source>
        <dbReference type="ARBA" id="ARBA00022448"/>
    </source>
</evidence>
<proteinExistence type="inferred from homology"/>
<dbReference type="PANTHER" id="PTHR30269:SF0">
    <property type="entry name" value="MEMBRANE TRANSPORTER PROTEIN YFCA-RELATED"/>
    <property type="match status" value="1"/>
</dbReference>
<comment type="similarity">
    <text evidence="2 8">Belongs to the 4-toluene sulfonate uptake permease (TSUP) (TC 2.A.102) family.</text>
</comment>
<evidence type="ECO:0000256" key="1">
    <source>
        <dbReference type="ARBA" id="ARBA00004651"/>
    </source>
</evidence>
<evidence type="ECO:0000256" key="7">
    <source>
        <dbReference type="ARBA" id="ARBA00023136"/>
    </source>
</evidence>
<comment type="subcellular location">
    <subcellularLocation>
        <location evidence="1 8">Cell membrane</location>
        <topology evidence="1 8">Multi-pass membrane protein</topology>
    </subcellularLocation>
</comment>
<reference evidence="9" key="2">
    <citation type="journal article" date="2014" name="Int. J. Syst. Evol. Microbiol.">
        <title>Complete genome of a new Firmicutes species belonging to the dominant human colonic microbiota ('Ruminococcus bicirculans') reveals two chromosomes and a selective capacity to utilize plant glucans.</title>
        <authorList>
            <consortium name="NISC Comparative Sequencing Program"/>
            <person name="Wegmann U."/>
            <person name="Louis P."/>
            <person name="Goesmann A."/>
            <person name="Henrissat B."/>
            <person name="Duncan S.H."/>
            <person name="Flint H.J."/>
        </authorList>
    </citation>
    <scope>NUCLEOTIDE SEQUENCE</scope>
    <source>
        <strain evidence="9">CCM 7403</strain>
    </source>
</reference>
<dbReference type="InterPro" id="IPR052017">
    <property type="entry name" value="TSUP"/>
</dbReference>
<evidence type="ECO:0000256" key="8">
    <source>
        <dbReference type="RuleBase" id="RU363041"/>
    </source>
</evidence>